<dbReference type="Gene3D" id="3.90.950.20">
    <property type="entry name" value="CinA-like"/>
    <property type="match status" value="1"/>
</dbReference>
<evidence type="ECO:0000313" key="2">
    <source>
        <dbReference type="EMBL" id="PTN02660.1"/>
    </source>
</evidence>
<gene>
    <name evidence="2" type="ORF">C8N32_10530</name>
</gene>
<comment type="caution">
    <text evidence="2">The sequence shown here is derived from an EMBL/GenBank/DDBJ whole genome shotgun (WGS) entry which is preliminary data.</text>
</comment>
<evidence type="ECO:0000313" key="3">
    <source>
        <dbReference type="Proteomes" id="UP000243859"/>
    </source>
</evidence>
<dbReference type="SUPFAM" id="SSF142433">
    <property type="entry name" value="CinA-like"/>
    <property type="match status" value="1"/>
</dbReference>
<dbReference type="InterPro" id="IPR008136">
    <property type="entry name" value="CinA_C"/>
</dbReference>
<feature type="domain" description="CinA C-terminal" evidence="1">
    <location>
        <begin position="10"/>
        <end position="159"/>
    </location>
</feature>
<organism evidence="2 3">
    <name type="scientific">Rhodovulum imhoffii</name>
    <dbReference type="NCBI Taxonomy" id="365340"/>
    <lineage>
        <taxon>Bacteria</taxon>
        <taxon>Pseudomonadati</taxon>
        <taxon>Pseudomonadota</taxon>
        <taxon>Alphaproteobacteria</taxon>
        <taxon>Rhodobacterales</taxon>
        <taxon>Paracoccaceae</taxon>
        <taxon>Rhodovulum</taxon>
    </lineage>
</organism>
<dbReference type="Proteomes" id="UP000243859">
    <property type="component" value="Unassembled WGS sequence"/>
</dbReference>
<dbReference type="Pfam" id="PF02464">
    <property type="entry name" value="CinA"/>
    <property type="match status" value="1"/>
</dbReference>
<dbReference type="InterPro" id="IPR036653">
    <property type="entry name" value="CinA-like_C"/>
</dbReference>
<dbReference type="EMBL" id="QAAA01000005">
    <property type="protein sequence ID" value="PTN02660.1"/>
    <property type="molecule type" value="Genomic_DNA"/>
</dbReference>
<sequence length="166" mass="17256">MAQIPDVRSLAGILLPLARERGATIATAESCTGGLIAAAITDEAGSSAIFDRGFVTYSNIAKQDMLGVREQTLTEHGAVSERVAAEMAEGALMRSKATLAVSVTGIAGPGGSDNKPEGRVWFGLACQGTVHTEMLEFGPLGRAGVRAATRDHALRLLIAALDQRLP</sequence>
<protein>
    <submittedName>
        <fullName evidence="2">Nicotinamide-nucleotide amidase</fullName>
    </submittedName>
</protein>
<accession>A0A2T5BTA8</accession>
<dbReference type="OrthoDB" id="9801454at2"/>
<keyword evidence="3" id="KW-1185">Reference proteome</keyword>
<name>A0A2T5BTA8_9RHOB</name>
<proteinExistence type="predicted"/>
<reference evidence="2 3" key="1">
    <citation type="submission" date="2018-04" db="EMBL/GenBank/DDBJ databases">
        <title>Genomic Encyclopedia of Archaeal and Bacterial Type Strains, Phase II (KMG-II): from individual species to whole genera.</title>
        <authorList>
            <person name="Goeker M."/>
        </authorList>
    </citation>
    <scope>NUCLEOTIDE SEQUENCE [LARGE SCALE GENOMIC DNA]</scope>
    <source>
        <strain evidence="2 3">DSM 18064</strain>
    </source>
</reference>
<dbReference type="NCBIfam" id="TIGR00199">
    <property type="entry name" value="PncC_domain"/>
    <property type="match status" value="1"/>
</dbReference>
<evidence type="ECO:0000259" key="1">
    <source>
        <dbReference type="Pfam" id="PF02464"/>
    </source>
</evidence>
<dbReference type="AlphaFoldDB" id="A0A2T5BTA8"/>